<evidence type="ECO:0000313" key="6">
    <source>
        <dbReference type="Proteomes" id="UP000190135"/>
    </source>
</evidence>
<dbReference type="PANTHER" id="PTHR43800">
    <property type="entry name" value="PEPTIDYL-LYSINE N-ACETYLTRANSFERASE YJAB"/>
    <property type="match status" value="1"/>
</dbReference>
<evidence type="ECO:0000256" key="1">
    <source>
        <dbReference type="ARBA" id="ARBA00022679"/>
    </source>
</evidence>
<keyword evidence="2" id="KW-0012">Acyltransferase</keyword>
<dbReference type="CDD" id="cd04301">
    <property type="entry name" value="NAT_SF"/>
    <property type="match status" value="1"/>
</dbReference>
<evidence type="ECO:0000259" key="4">
    <source>
        <dbReference type="PROSITE" id="PS51186"/>
    </source>
</evidence>
<dbReference type="STRING" id="1365950.SAMN05428963_12817"/>
<evidence type="ECO:0000256" key="2">
    <source>
        <dbReference type="ARBA" id="ARBA00023315"/>
    </source>
</evidence>
<dbReference type="InterPro" id="IPR000182">
    <property type="entry name" value="GNAT_dom"/>
</dbReference>
<keyword evidence="6" id="KW-1185">Reference proteome</keyword>
<dbReference type="Gene3D" id="3.40.630.30">
    <property type="match status" value="1"/>
</dbReference>
<dbReference type="AlphaFoldDB" id="A0A1T4TFB6"/>
<gene>
    <name evidence="5" type="ORF">SAMN05428963_12817</name>
</gene>
<keyword evidence="5" id="KW-0689">Ribosomal protein</keyword>
<evidence type="ECO:0000313" key="5">
    <source>
        <dbReference type="EMBL" id="SKA39124.1"/>
    </source>
</evidence>
<proteinExistence type="predicted"/>
<sequence length="207" mass="22759">MPARDKVPSVADRPNSGGKARSPSIARLSPSRYHGAMLTIRKTIVADAEALPGIERSAGAAFRQIPHLGWIAEGDGQSVERHLQLIAAGTSWVAANPSDEPVGFINAERMGDRLQVLELSVRQDCQRMGIGRALVEAVQRWASDHEYAAVTLTTFRVVPWNEPFYRSLGFRTLNEDELSSPLLRILSAEADAGLPRDERCAMIWSSR</sequence>
<name>A0A1T4TFB6_9HYPH</name>
<dbReference type="Proteomes" id="UP000190135">
    <property type="component" value="Unassembled WGS sequence"/>
</dbReference>
<dbReference type="Pfam" id="PF13508">
    <property type="entry name" value="Acetyltransf_7"/>
    <property type="match status" value="1"/>
</dbReference>
<reference evidence="5 6" key="1">
    <citation type="submission" date="2017-02" db="EMBL/GenBank/DDBJ databases">
        <authorList>
            <person name="Peterson S.W."/>
        </authorList>
    </citation>
    <scope>NUCLEOTIDE SEQUENCE [LARGE SCALE GENOMIC DNA]</scope>
    <source>
        <strain evidence="5 6">USBA 369</strain>
    </source>
</reference>
<evidence type="ECO:0000256" key="3">
    <source>
        <dbReference type="SAM" id="MobiDB-lite"/>
    </source>
</evidence>
<dbReference type="EMBL" id="FUXL01000028">
    <property type="protein sequence ID" value="SKA39124.1"/>
    <property type="molecule type" value="Genomic_DNA"/>
</dbReference>
<protein>
    <submittedName>
        <fullName evidence="5">Ribosomal protein S18 acetylase RimI</fullName>
    </submittedName>
</protein>
<dbReference type="SUPFAM" id="SSF55729">
    <property type="entry name" value="Acyl-CoA N-acyltransferases (Nat)"/>
    <property type="match status" value="1"/>
</dbReference>
<dbReference type="GO" id="GO:0005840">
    <property type="term" value="C:ribosome"/>
    <property type="evidence" value="ECO:0007669"/>
    <property type="project" value="UniProtKB-KW"/>
</dbReference>
<dbReference type="PROSITE" id="PS51186">
    <property type="entry name" value="GNAT"/>
    <property type="match status" value="1"/>
</dbReference>
<organism evidence="5 6">
    <name type="scientific">Consotaella salsifontis</name>
    <dbReference type="NCBI Taxonomy" id="1365950"/>
    <lineage>
        <taxon>Bacteria</taxon>
        <taxon>Pseudomonadati</taxon>
        <taxon>Pseudomonadota</taxon>
        <taxon>Alphaproteobacteria</taxon>
        <taxon>Hyphomicrobiales</taxon>
        <taxon>Aurantimonadaceae</taxon>
        <taxon>Consotaella</taxon>
    </lineage>
</organism>
<dbReference type="PANTHER" id="PTHR43800:SF1">
    <property type="entry name" value="PEPTIDYL-LYSINE N-ACETYLTRANSFERASE YJAB"/>
    <property type="match status" value="1"/>
</dbReference>
<feature type="region of interest" description="Disordered" evidence="3">
    <location>
        <begin position="1"/>
        <end position="26"/>
    </location>
</feature>
<feature type="domain" description="N-acetyltransferase" evidence="4">
    <location>
        <begin position="38"/>
        <end position="189"/>
    </location>
</feature>
<keyword evidence="5" id="KW-0687">Ribonucleoprotein</keyword>
<dbReference type="InterPro" id="IPR016181">
    <property type="entry name" value="Acyl_CoA_acyltransferase"/>
</dbReference>
<keyword evidence="1" id="KW-0808">Transferase</keyword>
<dbReference type="GO" id="GO:0016747">
    <property type="term" value="F:acyltransferase activity, transferring groups other than amino-acyl groups"/>
    <property type="evidence" value="ECO:0007669"/>
    <property type="project" value="InterPro"/>
</dbReference>
<accession>A0A1T4TFB6</accession>